<protein>
    <submittedName>
        <fullName evidence="1">Uncharacterized protein</fullName>
    </submittedName>
</protein>
<reference evidence="1 2" key="1">
    <citation type="submission" date="2016-05" db="EMBL/GenBank/DDBJ databases">
        <title>Genome sequencing of Acetobacter pasteurianus strain SRCM100623.</title>
        <authorList>
            <person name="Song Y.R."/>
        </authorList>
    </citation>
    <scope>NUCLEOTIDE SEQUENCE [LARGE SCALE GENOMIC DNA]</scope>
    <source>
        <strain evidence="1 2">SRCM100623</strain>
    </source>
</reference>
<sequence>MQEVLEARDALIHIPLGGADIIFWRKGGINLHHPDHFGMCWILQNLSARQTACCLFRRNGQRQKRRDAIEQLGTHRQGQILNGIHKR</sequence>
<evidence type="ECO:0000313" key="1">
    <source>
        <dbReference type="EMBL" id="OAZ69006.1"/>
    </source>
</evidence>
<dbReference type="EMBL" id="LYUD01000124">
    <property type="protein sequence ID" value="OAZ69006.1"/>
    <property type="molecule type" value="Genomic_DNA"/>
</dbReference>
<proteinExistence type="predicted"/>
<dbReference type="AlphaFoldDB" id="A0A1A0D2I5"/>
<name>A0A1A0D2I5_ACEPA</name>
<dbReference type="Proteomes" id="UP000093796">
    <property type="component" value="Unassembled WGS sequence"/>
</dbReference>
<accession>A0A1A0D2I5</accession>
<evidence type="ECO:0000313" key="2">
    <source>
        <dbReference type="Proteomes" id="UP000093796"/>
    </source>
</evidence>
<organism evidence="1 2">
    <name type="scientific">Acetobacter pasteurianus</name>
    <name type="common">Acetobacter turbidans</name>
    <dbReference type="NCBI Taxonomy" id="438"/>
    <lineage>
        <taxon>Bacteria</taxon>
        <taxon>Pseudomonadati</taxon>
        <taxon>Pseudomonadota</taxon>
        <taxon>Alphaproteobacteria</taxon>
        <taxon>Acetobacterales</taxon>
        <taxon>Acetobacteraceae</taxon>
        <taxon>Acetobacter</taxon>
    </lineage>
</organism>
<gene>
    <name evidence="1" type="ORF">SRCM100623_02312</name>
</gene>
<comment type="caution">
    <text evidence="1">The sequence shown here is derived from an EMBL/GenBank/DDBJ whole genome shotgun (WGS) entry which is preliminary data.</text>
</comment>